<protein>
    <submittedName>
        <fullName evidence="3">Uncharacterized protein</fullName>
    </submittedName>
</protein>
<evidence type="ECO:0000313" key="4">
    <source>
        <dbReference type="Proteomes" id="UP000006238"/>
    </source>
</evidence>
<name>D4RZ45_9FIRM</name>
<dbReference type="RefSeq" id="WP_005602429.1">
    <property type="nucleotide sequence ID" value="NZ_GG663522.1"/>
</dbReference>
<keyword evidence="2" id="KW-0472">Membrane</keyword>
<evidence type="ECO:0000256" key="2">
    <source>
        <dbReference type="SAM" id="Phobius"/>
    </source>
</evidence>
<feature type="transmembrane region" description="Helical" evidence="2">
    <location>
        <begin position="12"/>
        <end position="33"/>
    </location>
</feature>
<dbReference type="GeneID" id="98918978"/>
<gene>
    <name evidence="3" type="ORF">BUTYVIB_01110</name>
</gene>
<dbReference type="HOGENOM" id="CLU_179877_0_0_9"/>
<organism evidence="3 4">
    <name type="scientific">Eshraghiella crossota DSM 2876</name>
    <dbReference type="NCBI Taxonomy" id="511680"/>
    <lineage>
        <taxon>Bacteria</taxon>
        <taxon>Bacillati</taxon>
        <taxon>Bacillota</taxon>
        <taxon>Clostridia</taxon>
        <taxon>Lachnospirales</taxon>
        <taxon>Lachnospiraceae</taxon>
        <taxon>Eshraghiella</taxon>
    </lineage>
</organism>
<comment type="caution">
    <text evidence="3">The sequence shown here is derived from an EMBL/GenBank/DDBJ whole genome shotgun (WGS) entry which is preliminary data.</text>
</comment>
<dbReference type="AlphaFoldDB" id="D4RZ45"/>
<dbReference type="EMBL" id="ABWN01000026">
    <property type="protein sequence ID" value="EFF68746.1"/>
    <property type="molecule type" value="Genomic_DNA"/>
</dbReference>
<evidence type="ECO:0000256" key="1">
    <source>
        <dbReference type="SAM" id="MobiDB-lite"/>
    </source>
</evidence>
<dbReference type="Proteomes" id="UP000006238">
    <property type="component" value="Unassembled WGS sequence"/>
</dbReference>
<sequence length="95" mass="10723">MKKKSTAVRVMAIICIVLLVGMYITSLVLAIIQHKSAGAALKISMLCTIVVPVWIYIFMMFHKLATRNQFMNSEEDEISEKDIPENEDDDDSADE</sequence>
<keyword evidence="2" id="KW-0812">Transmembrane</keyword>
<feature type="transmembrane region" description="Helical" evidence="2">
    <location>
        <begin position="39"/>
        <end position="61"/>
    </location>
</feature>
<accession>D4RZ45</accession>
<reference evidence="3 4" key="1">
    <citation type="submission" date="2010-02" db="EMBL/GenBank/DDBJ databases">
        <authorList>
            <person name="Weinstock G."/>
            <person name="Sodergren E."/>
            <person name="Clifton S."/>
            <person name="Fulton L."/>
            <person name="Fulton B."/>
            <person name="Courtney L."/>
            <person name="Fronick C."/>
            <person name="Harrison M."/>
            <person name="Strong C."/>
            <person name="Farmer C."/>
            <person name="Delahaunty K."/>
            <person name="Markovic C."/>
            <person name="Hall O."/>
            <person name="Minx P."/>
            <person name="Tomlinson C."/>
            <person name="Mitreva M."/>
            <person name="Nelson J."/>
            <person name="Hou S."/>
            <person name="Wollam A."/>
            <person name="Pepin K.H."/>
            <person name="Johnson M."/>
            <person name="Bhonagiri V."/>
            <person name="Zhang X."/>
            <person name="Suruliraj S."/>
            <person name="Warren W."/>
            <person name="Chinwalla A."/>
            <person name="Mardis E.R."/>
            <person name="Wilson R.K."/>
        </authorList>
    </citation>
    <scope>NUCLEOTIDE SEQUENCE [LARGE SCALE GENOMIC DNA]</scope>
    <source>
        <strain evidence="3 4">DSM 2876</strain>
    </source>
</reference>
<evidence type="ECO:0000313" key="3">
    <source>
        <dbReference type="EMBL" id="EFF68746.1"/>
    </source>
</evidence>
<keyword evidence="4" id="KW-1185">Reference proteome</keyword>
<feature type="region of interest" description="Disordered" evidence="1">
    <location>
        <begin position="73"/>
        <end position="95"/>
    </location>
</feature>
<proteinExistence type="predicted"/>
<keyword evidence="2" id="KW-1133">Transmembrane helix</keyword>